<dbReference type="InterPro" id="IPR024706">
    <property type="entry name" value="Peroxiredoxin_AhpC-typ"/>
</dbReference>
<evidence type="ECO:0000256" key="1">
    <source>
        <dbReference type="ARBA" id="ARBA00003330"/>
    </source>
</evidence>
<evidence type="ECO:0000256" key="12">
    <source>
        <dbReference type="ARBA" id="ARBA00049091"/>
    </source>
</evidence>
<comment type="catalytic activity">
    <reaction evidence="12">
        <text>a hydroperoxide + [thioredoxin]-dithiol = an alcohol + [thioredoxin]-disulfide + H2O</text>
        <dbReference type="Rhea" id="RHEA:62620"/>
        <dbReference type="Rhea" id="RHEA-COMP:10698"/>
        <dbReference type="Rhea" id="RHEA-COMP:10700"/>
        <dbReference type="ChEBI" id="CHEBI:15377"/>
        <dbReference type="ChEBI" id="CHEBI:29950"/>
        <dbReference type="ChEBI" id="CHEBI:30879"/>
        <dbReference type="ChEBI" id="CHEBI:35924"/>
        <dbReference type="ChEBI" id="CHEBI:50058"/>
        <dbReference type="EC" id="1.11.1.24"/>
    </reaction>
</comment>
<evidence type="ECO:0000256" key="2">
    <source>
        <dbReference type="ARBA" id="ARBA00011245"/>
    </source>
</evidence>
<dbReference type="Gene3D" id="3.40.30.10">
    <property type="entry name" value="Glutaredoxin"/>
    <property type="match status" value="1"/>
</dbReference>
<sequence length="155" mass="17789">MTLQPGEKISLPQVAMTSNKMFRLDDYRGNYLVIYFYPKDSTPGCTTESIGFTDHYNDFAKVNATIFGVSKDTLNSHEKFKAKYQMPFELIADTEKALCEAFAVLKEKSMFGKKYMGIERSTFVIDMEGKLIKEWRKVKVSGHVEEVLAFIKNLK</sequence>
<evidence type="ECO:0000259" key="14">
    <source>
        <dbReference type="PROSITE" id="PS51352"/>
    </source>
</evidence>
<keyword evidence="16" id="KW-1185">Reference proteome</keyword>
<dbReference type="Proteomes" id="UP000636949">
    <property type="component" value="Unassembled WGS sequence"/>
</dbReference>
<evidence type="ECO:0000313" key="15">
    <source>
        <dbReference type="EMBL" id="GGF95611.1"/>
    </source>
</evidence>
<name>A0A8J2Z3S5_9GAMM</name>
<evidence type="ECO:0000256" key="9">
    <source>
        <dbReference type="ARBA" id="ARBA00032824"/>
    </source>
</evidence>
<evidence type="ECO:0000256" key="13">
    <source>
        <dbReference type="PIRSR" id="PIRSR000239-1"/>
    </source>
</evidence>
<keyword evidence="5" id="KW-0049">Antioxidant</keyword>
<dbReference type="AlphaFoldDB" id="A0A8J2Z3S5"/>
<reference evidence="15" key="1">
    <citation type="journal article" date="2014" name="Int. J. Syst. Evol. Microbiol.">
        <title>Complete genome sequence of Corynebacterium casei LMG S-19264T (=DSM 44701T), isolated from a smear-ripened cheese.</title>
        <authorList>
            <consortium name="US DOE Joint Genome Institute (JGI-PGF)"/>
            <person name="Walter F."/>
            <person name="Albersmeier A."/>
            <person name="Kalinowski J."/>
            <person name="Ruckert C."/>
        </authorList>
    </citation>
    <scope>NUCLEOTIDE SEQUENCE</scope>
    <source>
        <strain evidence="15">CGMCC 1.15758</strain>
    </source>
</reference>
<dbReference type="RefSeq" id="WP_206609093.1">
    <property type="nucleotide sequence ID" value="NZ_BMJS01000009.1"/>
</dbReference>
<dbReference type="FunFam" id="3.40.30.10:FF:000007">
    <property type="entry name" value="Thioredoxin-dependent thiol peroxidase"/>
    <property type="match status" value="1"/>
</dbReference>
<gene>
    <name evidence="15" type="ORF">GCM10010995_11080</name>
</gene>
<dbReference type="CDD" id="cd03017">
    <property type="entry name" value="PRX_BCP"/>
    <property type="match status" value="1"/>
</dbReference>
<evidence type="ECO:0000256" key="5">
    <source>
        <dbReference type="ARBA" id="ARBA00022862"/>
    </source>
</evidence>
<evidence type="ECO:0000256" key="4">
    <source>
        <dbReference type="ARBA" id="ARBA00022559"/>
    </source>
</evidence>
<evidence type="ECO:0000256" key="3">
    <source>
        <dbReference type="ARBA" id="ARBA00013017"/>
    </source>
</evidence>
<dbReference type="PROSITE" id="PS51352">
    <property type="entry name" value="THIOREDOXIN_2"/>
    <property type="match status" value="1"/>
</dbReference>
<dbReference type="GO" id="GO:0005737">
    <property type="term" value="C:cytoplasm"/>
    <property type="evidence" value="ECO:0007669"/>
    <property type="project" value="TreeGrafter"/>
</dbReference>
<dbReference type="Pfam" id="PF00578">
    <property type="entry name" value="AhpC-TSA"/>
    <property type="match status" value="1"/>
</dbReference>
<dbReference type="PANTHER" id="PTHR42801">
    <property type="entry name" value="THIOREDOXIN-DEPENDENT PEROXIDE REDUCTASE"/>
    <property type="match status" value="1"/>
</dbReference>
<comment type="function">
    <text evidence="1">Thiol-specific peroxidase that catalyzes the reduction of hydrogen peroxide and organic hydroperoxides to water and alcohols, respectively. Plays a role in cell protection against oxidative stress by detoxifying peroxides and as sensor of hydrogen peroxide-mediated signaling events.</text>
</comment>
<dbReference type="SUPFAM" id="SSF52833">
    <property type="entry name" value="Thioredoxin-like"/>
    <property type="match status" value="1"/>
</dbReference>
<feature type="domain" description="Thioredoxin" evidence="14">
    <location>
        <begin position="3"/>
        <end position="155"/>
    </location>
</feature>
<keyword evidence="8" id="KW-0676">Redox-active center</keyword>
<dbReference type="InterPro" id="IPR050924">
    <property type="entry name" value="Peroxiredoxin_BCP/PrxQ"/>
</dbReference>
<evidence type="ECO:0000313" key="16">
    <source>
        <dbReference type="Proteomes" id="UP000636949"/>
    </source>
</evidence>
<comment type="subunit">
    <text evidence="2">Monomer.</text>
</comment>
<evidence type="ECO:0000256" key="10">
    <source>
        <dbReference type="ARBA" id="ARBA00038489"/>
    </source>
</evidence>
<reference evidence="15" key="2">
    <citation type="submission" date="2020-09" db="EMBL/GenBank/DDBJ databases">
        <authorList>
            <person name="Sun Q."/>
            <person name="Zhou Y."/>
        </authorList>
    </citation>
    <scope>NUCLEOTIDE SEQUENCE</scope>
    <source>
        <strain evidence="15">CGMCC 1.15758</strain>
    </source>
</reference>
<dbReference type="PANTHER" id="PTHR42801:SF4">
    <property type="entry name" value="AHPC_TSA FAMILY PROTEIN"/>
    <property type="match status" value="1"/>
</dbReference>
<dbReference type="PIRSF" id="PIRSF000239">
    <property type="entry name" value="AHPC"/>
    <property type="match status" value="1"/>
</dbReference>
<accession>A0A8J2Z3S5</accession>
<evidence type="ECO:0000256" key="7">
    <source>
        <dbReference type="ARBA" id="ARBA00023157"/>
    </source>
</evidence>
<dbReference type="EMBL" id="BMJS01000009">
    <property type="protein sequence ID" value="GGF95611.1"/>
    <property type="molecule type" value="Genomic_DNA"/>
</dbReference>
<dbReference type="EC" id="1.11.1.24" evidence="3"/>
<evidence type="ECO:0000256" key="6">
    <source>
        <dbReference type="ARBA" id="ARBA00023002"/>
    </source>
</evidence>
<dbReference type="GO" id="GO:0034599">
    <property type="term" value="P:cellular response to oxidative stress"/>
    <property type="evidence" value="ECO:0007669"/>
    <property type="project" value="TreeGrafter"/>
</dbReference>
<dbReference type="InterPro" id="IPR036249">
    <property type="entry name" value="Thioredoxin-like_sf"/>
</dbReference>
<dbReference type="GO" id="GO:0045454">
    <property type="term" value="P:cell redox homeostasis"/>
    <property type="evidence" value="ECO:0007669"/>
    <property type="project" value="TreeGrafter"/>
</dbReference>
<keyword evidence="7" id="KW-1015">Disulfide bond</keyword>
<comment type="similarity">
    <text evidence="10">Belongs to the peroxiredoxin family. BCP/PrxQ subfamily.</text>
</comment>
<protein>
    <recommendedName>
        <fullName evidence="3">thioredoxin-dependent peroxiredoxin</fullName>
        <ecNumber evidence="3">1.11.1.24</ecNumber>
    </recommendedName>
    <alternativeName>
        <fullName evidence="9">Thioredoxin peroxidase</fullName>
    </alternativeName>
    <alternativeName>
        <fullName evidence="11">Thioredoxin-dependent peroxiredoxin Bcp</fullName>
    </alternativeName>
</protein>
<organism evidence="15 16">
    <name type="scientific">Cysteiniphilum litorale</name>
    <dbReference type="NCBI Taxonomy" id="2056700"/>
    <lineage>
        <taxon>Bacteria</taxon>
        <taxon>Pseudomonadati</taxon>
        <taxon>Pseudomonadota</taxon>
        <taxon>Gammaproteobacteria</taxon>
        <taxon>Thiotrichales</taxon>
        <taxon>Fastidiosibacteraceae</taxon>
        <taxon>Cysteiniphilum</taxon>
    </lineage>
</organism>
<proteinExistence type="inferred from homology"/>
<dbReference type="GO" id="GO:0008379">
    <property type="term" value="F:thioredoxin peroxidase activity"/>
    <property type="evidence" value="ECO:0007669"/>
    <property type="project" value="TreeGrafter"/>
</dbReference>
<evidence type="ECO:0000256" key="8">
    <source>
        <dbReference type="ARBA" id="ARBA00023284"/>
    </source>
</evidence>
<keyword evidence="6" id="KW-0560">Oxidoreductase</keyword>
<keyword evidence="4" id="KW-0575">Peroxidase</keyword>
<dbReference type="InterPro" id="IPR013766">
    <property type="entry name" value="Thioredoxin_domain"/>
</dbReference>
<feature type="active site" description="Cysteine sulfenic acid (-SOH) intermediate; for peroxidase activity" evidence="13">
    <location>
        <position position="45"/>
    </location>
</feature>
<comment type="caution">
    <text evidence="15">The sequence shown here is derived from an EMBL/GenBank/DDBJ whole genome shotgun (WGS) entry which is preliminary data.</text>
</comment>
<dbReference type="InterPro" id="IPR000866">
    <property type="entry name" value="AhpC/TSA"/>
</dbReference>
<evidence type="ECO:0000256" key="11">
    <source>
        <dbReference type="ARBA" id="ARBA00042639"/>
    </source>
</evidence>